<dbReference type="InterPro" id="IPR011527">
    <property type="entry name" value="ABC1_TM_dom"/>
</dbReference>
<feature type="transmembrane region" description="Helical" evidence="8">
    <location>
        <begin position="77"/>
        <end position="97"/>
    </location>
</feature>
<keyword evidence="12" id="KW-1185">Reference proteome</keyword>
<dbReference type="PROSITE" id="PS50893">
    <property type="entry name" value="ABC_TRANSPORTER_2"/>
    <property type="match status" value="1"/>
</dbReference>
<reference evidence="11 12" key="1">
    <citation type="submission" date="2019-08" db="EMBL/GenBank/DDBJ databases">
        <title>Complete genome sequence of Candidatus Uab amorphum.</title>
        <authorList>
            <person name="Shiratori T."/>
            <person name="Suzuki S."/>
            <person name="Kakizawa Y."/>
            <person name="Ishida K."/>
        </authorList>
    </citation>
    <scope>NUCLEOTIDE SEQUENCE [LARGE SCALE GENOMIC DNA]</scope>
    <source>
        <strain evidence="11 12">SRT547</strain>
    </source>
</reference>
<feature type="transmembrane region" description="Helical" evidence="8">
    <location>
        <begin position="161"/>
        <end position="181"/>
    </location>
</feature>
<keyword evidence="2" id="KW-0813">Transport</keyword>
<keyword evidence="7 8" id="KW-0472">Membrane</keyword>
<dbReference type="GO" id="GO:0015421">
    <property type="term" value="F:ABC-type oligopeptide transporter activity"/>
    <property type="evidence" value="ECO:0007669"/>
    <property type="project" value="TreeGrafter"/>
</dbReference>
<dbReference type="GO" id="GO:0005524">
    <property type="term" value="F:ATP binding"/>
    <property type="evidence" value="ECO:0007669"/>
    <property type="project" value="UniProtKB-KW"/>
</dbReference>
<dbReference type="InterPro" id="IPR027417">
    <property type="entry name" value="P-loop_NTPase"/>
</dbReference>
<dbReference type="Pfam" id="PF00664">
    <property type="entry name" value="ABC_membrane"/>
    <property type="match status" value="1"/>
</dbReference>
<dbReference type="GO" id="GO:0016887">
    <property type="term" value="F:ATP hydrolysis activity"/>
    <property type="evidence" value="ECO:0007669"/>
    <property type="project" value="InterPro"/>
</dbReference>
<sequence length="604" mass="68287">MRFARGRLPKEFFMKTQKNKPLLRFLRYSSRQKRQIYLASFFSVINKIFDIAPPFLIGAAVDIVVKKQNSMIAQLGFIAQETQLIFLAVVTVVVWALESITEYAEKIYWRNIAQNVQHSMRIDAWRHIQNLDMSFFEKYSSGRIMSIINDDVNQLERFLDVGANSLIQIATTVVIVGGTYFYISPKIAFFTMLPTPFILIGAFYFQNKLAPRYADIREKVTGINERLTNSLGGITTIKSYTTENWEVEQFRNDSESYQESNKQAIRFSSAFVPVIRIFILIGFTSVMLLGGWQTIKGTMEVGVYSVLIFLTQRLLWPLTGLAQIVDLYERAMASTTRILNLLDEKSQVTSPPNARVIDISHGDGKVEFRNLNFAYEDKKVLDNVNICAEAGQSIGIIGPKGSGKTTLMKLLLRFYDFSEGDIQIDGVSIKDFDLQSLRRNIGLVSQDVFLFQGTIKDNIAYGTPNATMQEIKKAAEIAGIDSFIDTLTQGYDTIVGERGQKLSGGQRQCISIARAIVKNPPILILDEATSAVDNETEAIIQKSLEEISRNRTMIMIAHRLSTVRNANCIFVMDNGKVAESGTHEELLNNKQFYSRAWRVQTGER</sequence>
<feature type="domain" description="ABC transporter" evidence="9">
    <location>
        <begin position="366"/>
        <end position="599"/>
    </location>
</feature>
<dbReference type="InterPro" id="IPR039421">
    <property type="entry name" value="Type_1_exporter"/>
</dbReference>
<dbReference type="AlphaFoldDB" id="A0A5S9F5Z1"/>
<keyword evidence="5 11" id="KW-0067">ATP-binding</keyword>
<dbReference type="PANTHER" id="PTHR43394">
    <property type="entry name" value="ATP-DEPENDENT PERMEASE MDL1, MITOCHONDRIAL"/>
    <property type="match status" value="1"/>
</dbReference>
<proteinExistence type="predicted"/>
<evidence type="ECO:0000256" key="4">
    <source>
        <dbReference type="ARBA" id="ARBA00022741"/>
    </source>
</evidence>
<dbReference type="InterPro" id="IPR036640">
    <property type="entry name" value="ABC1_TM_sf"/>
</dbReference>
<dbReference type="Proteomes" id="UP000326354">
    <property type="component" value="Chromosome"/>
</dbReference>
<protein>
    <submittedName>
        <fullName evidence="11">ABC transporter ATP-binding protein</fullName>
    </submittedName>
</protein>
<dbReference type="SUPFAM" id="SSF52540">
    <property type="entry name" value="P-loop containing nucleoside triphosphate hydrolases"/>
    <property type="match status" value="1"/>
</dbReference>
<dbReference type="InterPro" id="IPR003593">
    <property type="entry name" value="AAA+_ATPase"/>
</dbReference>
<dbReference type="Gene3D" id="3.40.50.300">
    <property type="entry name" value="P-loop containing nucleotide triphosphate hydrolases"/>
    <property type="match status" value="1"/>
</dbReference>
<evidence type="ECO:0000256" key="3">
    <source>
        <dbReference type="ARBA" id="ARBA00022692"/>
    </source>
</evidence>
<dbReference type="InterPro" id="IPR003439">
    <property type="entry name" value="ABC_transporter-like_ATP-bd"/>
</dbReference>
<feature type="transmembrane region" description="Helical" evidence="8">
    <location>
        <begin position="270"/>
        <end position="295"/>
    </location>
</feature>
<dbReference type="SMART" id="SM00382">
    <property type="entry name" value="AAA"/>
    <property type="match status" value="1"/>
</dbReference>
<evidence type="ECO:0000259" key="10">
    <source>
        <dbReference type="PROSITE" id="PS50929"/>
    </source>
</evidence>
<dbReference type="PROSITE" id="PS00211">
    <property type="entry name" value="ABC_TRANSPORTER_1"/>
    <property type="match status" value="1"/>
</dbReference>
<keyword evidence="4" id="KW-0547">Nucleotide-binding</keyword>
<dbReference type="Pfam" id="PF00005">
    <property type="entry name" value="ABC_tran"/>
    <property type="match status" value="1"/>
</dbReference>
<evidence type="ECO:0000313" key="11">
    <source>
        <dbReference type="EMBL" id="BBM85782.1"/>
    </source>
</evidence>
<evidence type="ECO:0000256" key="1">
    <source>
        <dbReference type="ARBA" id="ARBA00004651"/>
    </source>
</evidence>
<feature type="transmembrane region" description="Helical" evidence="8">
    <location>
        <begin position="36"/>
        <end position="57"/>
    </location>
</feature>
<dbReference type="FunFam" id="3.40.50.300:FF:000287">
    <property type="entry name" value="Multidrug ABC transporter ATP-binding protein"/>
    <property type="match status" value="1"/>
</dbReference>
<dbReference type="Gene3D" id="1.20.1560.10">
    <property type="entry name" value="ABC transporter type 1, transmembrane domain"/>
    <property type="match status" value="1"/>
</dbReference>
<organism evidence="11 12">
    <name type="scientific">Uabimicrobium amorphum</name>
    <dbReference type="NCBI Taxonomy" id="2596890"/>
    <lineage>
        <taxon>Bacteria</taxon>
        <taxon>Pseudomonadati</taxon>
        <taxon>Planctomycetota</taxon>
        <taxon>Candidatus Uabimicrobiia</taxon>
        <taxon>Candidatus Uabimicrobiales</taxon>
        <taxon>Candidatus Uabimicrobiaceae</taxon>
        <taxon>Candidatus Uabimicrobium</taxon>
    </lineage>
</organism>
<dbReference type="CDD" id="cd18565">
    <property type="entry name" value="ABC_6TM_exporter_like"/>
    <property type="match status" value="1"/>
</dbReference>
<evidence type="ECO:0000259" key="9">
    <source>
        <dbReference type="PROSITE" id="PS50893"/>
    </source>
</evidence>
<evidence type="ECO:0000256" key="8">
    <source>
        <dbReference type="SAM" id="Phobius"/>
    </source>
</evidence>
<feature type="domain" description="ABC transmembrane type-1" evidence="10">
    <location>
        <begin position="38"/>
        <end position="330"/>
    </location>
</feature>
<keyword evidence="3 8" id="KW-0812">Transmembrane</keyword>
<dbReference type="InterPro" id="IPR017871">
    <property type="entry name" value="ABC_transporter-like_CS"/>
</dbReference>
<accession>A0A5S9F5Z1</accession>
<dbReference type="GO" id="GO:0005886">
    <property type="term" value="C:plasma membrane"/>
    <property type="evidence" value="ECO:0007669"/>
    <property type="project" value="UniProtKB-SubCell"/>
</dbReference>
<comment type="subcellular location">
    <subcellularLocation>
        <location evidence="1">Cell membrane</location>
        <topology evidence="1">Multi-pass membrane protein</topology>
    </subcellularLocation>
</comment>
<keyword evidence="6 8" id="KW-1133">Transmembrane helix</keyword>
<evidence type="ECO:0000256" key="5">
    <source>
        <dbReference type="ARBA" id="ARBA00022840"/>
    </source>
</evidence>
<dbReference type="PROSITE" id="PS50929">
    <property type="entry name" value="ABC_TM1F"/>
    <property type="match status" value="1"/>
</dbReference>
<feature type="transmembrane region" description="Helical" evidence="8">
    <location>
        <begin position="187"/>
        <end position="205"/>
    </location>
</feature>
<evidence type="ECO:0000256" key="7">
    <source>
        <dbReference type="ARBA" id="ARBA00023136"/>
    </source>
</evidence>
<evidence type="ECO:0000256" key="2">
    <source>
        <dbReference type="ARBA" id="ARBA00022448"/>
    </source>
</evidence>
<dbReference type="KEGG" id="uam:UABAM_04160"/>
<evidence type="ECO:0000313" key="12">
    <source>
        <dbReference type="Proteomes" id="UP000326354"/>
    </source>
</evidence>
<gene>
    <name evidence="11" type="ORF">UABAM_04160</name>
</gene>
<dbReference type="EMBL" id="AP019860">
    <property type="protein sequence ID" value="BBM85782.1"/>
    <property type="molecule type" value="Genomic_DNA"/>
</dbReference>
<dbReference type="SUPFAM" id="SSF90123">
    <property type="entry name" value="ABC transporter transmembrane region"/>
    <property type="match status" value="1"/>
</dbReference>
<evidence type="ECO:0000256" key="6">
    <source>
        <dbReference type="ARBA" id="ARBA00022989"/>
    </source>
</evidence>
<name>A0A5S9F5Z1_UABAM</name>
<dbReference type="PANTHER" id="PTHR43394:SF1">
    <property type="entry name" value="ATP-BINDING CASSETTE SUB-FAMILY B MEMBER 10, MITOCHONDRIAL"/>
    <property type="match status" value="1"/>
</dbReference>